<proteinExistence type="predicted"/>
<comment type="caution">
    <text evidence="2">The sequence shown here is derived from an EMBL/GenBank/DDBJ whole genome shotgun (WGS) entry which is preliminary data.</text>
</comment>
<keyword evidence="1" id="KW-0812">Transmembrane</keyword>
<dbReference type="Proteomes" id="UP001596091">
    <property type="component" value="Unassembled WGS sequence"/>
</dbReference>
<sequence>MTFQSETLLIIFVGATCAAVLLQAFVLLGIFFSVRKSAKLITDATDELKTTVMPMVHSTRQLVDKIYPEVITVTDALAEFTVKARKEATQIDVSPAELINGIKRQVQRIDSMLTVGLDRVERAGNALETTVATPVRQLNGVLAAIKATVDTYRSFPGSNGNTRGGA</sequence>
<protein>
    <recommendedName>
        <fullName evidence="4">DUF948 domain-containing protein</fullName>
    </recommendedName>
</protein>
<evidence type="ECO:0008006" key="4">
    <source>
        <dbReference type="Google" id="ProtNLM"/>
    </source>
</evidence>
<dbReference type="RefSeq" id="WP_263342242.1">
    <property type="nucleotide sequence ID" value="NZ_JAGSYH010000010.1"/>
</dbReference>
<keyword evidence="1" id="KW-0472">Membrane</keyword>
<dbReference type="EMBL" id="JBHSPH010000007">
    <property type="protein sequence ID" value="MFC5863892.1"/>
    <property type="molecule type" value="Genomic_DNA"/>
</dbReference>
<accession>A0ABW1EKR3</accession>
<name>A0ABW1EKR3_9BACT</name>
<evidence type="ECO:0000256" key="1">
    <source>
        <dbReference type="SAM" id="Phobius"/>
    </source>
</evidence>
<keyword evidence="1" id="KW-1133">Transmembrane helix</keyword>
<evidence type="ECO:0000313" key="2">
    <source>
        <dbReference type="EMBL" id="MFC5863892.1"/>
    </source>
</evidence>
<organism evidence="2 3">
    <name type="scientific">Acidicapsa dinghuensis</name>
    <dbReference type="NCBI Taxonomy" id="2218256"/>
    <lineage>
        <taxon>Bacteria</taxon>
        <taxon>Pseudomonadati</taxon>
        <taxon>Acidobacteriota</taxon>
        <taxon>Terriglobia</taxon>
        <taxon>Terriglobales</taxon>
        <taxon>Acidobacteriaceae</taxon>
        <taxon>Acidicapsa</taxon>
    </lineage>
</organism>
<reference evidence="3" key="1">
    <citation type="journal article" date="2019" name="Int. J. Syst. Evol. Microbiol.">
        <title>The Global Catalogue of Microorganisms (GCM) 10K type strain sequencing project: providing services to taxonomists for standard genome sequencing and annotation.</title>
        <authorList>
            <consortium name="The Broad Institute Genomics Platform"/>
            <consortium name="The Broad Institute Genome Sequencing Center for Infectious Disease"/>
            <person name="Wu L."/>
            <person name="Ma J."/>
        </authorList>
    </citation>
    <scope>NUCLEOTIDE SEQUENCE [LARGE SCALE GENOMIC DNA]</scope>
    <source>
        <strain evidence="3">JCM 4087</strain>
    </source>
</reference>
<evidence type="ECO:0000313" key="3">
    <source>
        <dbReference type="Proteomes" id="UP001596091"/>
    </source>
</evidence>
<keyword evidence="3" id="KW-1185">Reference proteome</keyword>
<gene>
    <name evidence="2" type="ORF">ACFPT7_16405</name>
</gene>
<feature type="transmembrane region" description="Helical" evidence="1">
    <location>
        <begin position="7"/>
        <end position="32"/>
    </location>
</feature>